<dbReference type="Gene3D" id="3.30.40.10">
    <property type="entry name" value="Zinc/RING finger domain, C3HC4 (zinc finger)"/>
    <property type="match status" value="1"/>
</dbReference>
<dbReference type="InterPro" id="IPR013083">
    <property type="entry name" value="Znf_RING/FYVE/PHD"/>
</dbReference>
<protein>
    <submittedName>
        <fullName evidence="11">Uncharacterized protein</fullName>
    </submittedName>
</protein>
<keyword evidence="4 7" id="KW-0863">Zinc-finger</keyword>
<evidence type="ECO:0000259" key="8">
    <source>
        <dbReference type="PROSITE" id="PS50089"/>
    </source>
</evidence>
<dbReference type="SMART" id="SM00336">
    <property type="entry name" value="BBOX"/>
    <property type="match status" value="1"/>
</dbReference>
<dbReference type="InterPro" id="IPR050143">
    <property type="entry name" value="TRIM/RBCC"/>
</dbReference>
<dbReference type="GeneID" id="100558133"/>
<dbReference type="GeneTree" id="ENSGT01030000234669"/>
<dbReference type="SMART" id="SM00589">
    <property type="entry name" value="PRY"/>
    <property type="match status" value="1"/>
</dbReference>
<dbReference type="GO" id="GO:0005737">
    <property type="term" value="C:cytoplasm"/>
    <property type="evidence" value="ECO:0000318"/>
    <property type="project" value="GO_Central"/>
</dbReference>
<dbReference type="InterPro" id="IPR006574">
    <property type="entry name" value="PRY"/>
</dbReference>
<evidence type="ECO:0000259" key="9">
    <source>
        <dbReference type="PROSITE" id="PS50119"/>
    </source>
</evidence>
<feature type="domain" description="B30.2/SPRY" evidence="10">
    <location>
        <begin position="287"/>
        <end position="479"/>
    </location>
</feature>
<keyword evidence="5" id="KW-0862">Zinc</keyword>
<dbReference type="SUPFAM" id="SSF57845">
    <property type="entry name" value="B-box zinc-binding domain"/>
    <property type="match status" value="1"/>
</dbReference>
<accession>G1KK72</accession>
<dbReference type="KEGG" id="acs:100558133"/>
<reference evidence="11" key="3">
    <citation type="submission" date="2025-09" db="UniProtKB">
        <authorList>
            <consortium name="Ensembl"/>
        </authorList>
    </citation>
    <scope>IDENTIFICATION</scope>
</reference>
<feature type="domain" description="B box-type" evidence="9">
    <location>
        <begin position="90"/>
        <end position="128"/>
    </location>
</feature>
<sequence length="479" mass="55179">MASPVSVVDLKEDALCPLCKQYLTDPVLVDCDHNFCRICISDYYVSKKEKNEPLQCPVCSSPIQEGKLRPNQQLGSIVEKLKKLPALKVGKDYVCPKHKEKLNLFCEDDEELVCLICERSPEHASHTVHLAEQAVEKYKIQMRVRLVKLKQLKEEMGTIPRDAEKETFDMLKMVEKEKEKAAAEFKNFHGFLDEQQNLLLTQMQELQKEVARKRKHYVSSLSEEMTSLTKLIAEIQETCEQPATEFLMDFKQNFQRCDTACQDSVSFPLELKWKLWEFCDTNLLLDAISRRYRDALISGLKSQEEKITLEPSTAHPQLILSEGNRSVRMGEIYKKFPRSPERFDEWPFVLGYEGFTEGRHFWEVTVGNEDTWGIGVAKNSVQRKGDINFSPEGGFWAVGKWEGNYTAYNPPFYTLMTLHKEPKRIRVFLNCDGGWVSFFDADTASPLFSYSAASFFGETLFPFFYVFGKARLSLVTSES</sequence>
<evidence type="ECO:0000313" key="12">
    <source>
        <dbReference type="Proteomes" id="UP000001646"/>
    </source>
</evidence>
<dbReference type="SMART" id="SM00449">
    <property type="entry name" value="SPRY"/>
    <property type="match status" value="1"/>
</dbReference>
<dbReference type="SUPFAM" id="SSF57850">
    <property type="entry name" value="RING/U-box"/>
    <property type="match status" value="1"/>
</dbReference>
<dbReference type="InterPro" id="IPR003879">
    <property type="entry name" value="Butyrophylin_SPRY"/>
</dbReference>
<gene>
    <name evidence="11" type="primary">LOC100558133</name>
</gene>
<keyword evidence="3" id="KW-0479">Metal-binding</keyword>
<evidence type="ECO:0000256" key="6">
    <source>
        <dbReference type="ARBA" id="ARBA00034460"/>
    </source>
</evidence>
<dbReference type="InterPro" id="IPR017907">
    <property type="entry name" value="Znf_RING_CS"/>
</dbReference>
<dbReference type="Proteomes" id="UP000001646">
    <property type="component" value="Chromosome 2"/>
</dbReference>
<evidence type="ECO:0000313" key="11">
    <source>
        <dbReference type="Ensembl" id="ENSACAP00000010318.3"/>
    </source>
</evidence>
<dbReference type="InterPro" id="IPR001870">
    <property type="entry name" value="B30.2/SPRY"/>
</dbReference>
<dbReference type="PROSITE" id="PS00518">
    <property type="entry name" value="ZF_RING_1"/>
    <property type="match status" value="1"/>
</dbReference>
<dbReference type="Pfam" id="PF13765">
    <property type="entry name" value="PRY"/>
    <property type="match status" value="1"/>
</dbReference>
<dbReference type="InterPro" id="IPR001841">
    <property type="entry name" value="Znf_RING"/>
</dbReference>
<dbReference type="Pfam" id="PF15227">
    <property type="entry name" value="zf-C3HC4_4"/>
    <property type="match status" value="1"/>
</dbReference>
<dbReference type="FunFam" id="2.60.120.920:FF:000004">
    <property type="entry name" value="Butyrophilin subfamily 1 member A1"/>
    <property type="match status" value="1"/>
</dbReference>
<keyword evidence="2" id="KW-0800">Toxin</keyword>
<comment type="similarity">
    <text evidence="1">Belongs to the ohanin/vespryn family.</text>
</comment>
<dbReference type="PRINTS" id="PR01407">
    <property type="entry name" value="BUTYPHLNCDUF"/>
</dbReference>
<dbReference type="SUPFAM" id="SSF49899">
    <property type="entry name" value="Concanavalin A-like lectins/glucanases"/>
    <property type="match status" value="1"/>
</dbReference>
<keyword evidence="12" id="KW-1185">Reference proteome</keyword>
<dbReference type="InterPro" id="IPR000315">
    <property type="entry name" value="Znf_B-box"/>
</dbReference>
<comment type="function">
    <text evidence="6">Neurotoxin that produces dose-dependent hypolocomotion and hyperalgesia in mice. May directly act on the central nervous system, as it is 6500-fold more potent when administered intracerebroventricularly than intraperitoneal.</text>
</comment>
<evidence type="ECO:0000256" key="5">
    <source>
        <dbReference type="ARBA" id="ARBA00022833"/>
    </source>
</evidence>
<dbReference type="InterPro" id="IPR043136">
    <property type="entry name" value="B30.2/SPRY_sf"/>
</dbReference>
<evidence type="ECO:0000256" key="1">
    <source>
        <dbReference type="ARBA" id="ARBA00009651"/>
    </source>
</evidence>
<dbReference type="Bgee" id="ENSACAG00000010521">
    <property type="expression patterns" value="Expressed in liver and 2 other cell types or tissues"/>
</dbReference>
<dbReference type="Ensembl" id="ENSACAT00000010530.4">
    <property type="protein sequence ID" value="ENSACAP00000010318.3"/>
    <property type="gene ID" value="ENSACAG00000010521.4"/>
</dbReference>
<dbReference type="PANTHER" id="PTHR24103">
    <property type="entry name" value="E3 UBIQUITIN-PROTEIN LIGASE TRIM"/>
    <property type="match status" value="1"/>
</dbReference>
<dbReference type="InParanoid" id="G1KK72"/>
<evidence type="ECO:0000256" key="2">
    <source>
        <dbReference type="ARBA" id="ARBA00022699"/>
    </source>
</evidence>
<reference evidence="11 12" key="1">
    <citation type="submission" date="2009-12" db="EMBL/GenBank/DDBJ databases">
        <title>The Genome Sequence of Anolis carolinensis (Green Anole Lizard).</title>
        <authorList>
            <consortium name="The Genome Sequencing Platform"/>
            <person name="Di Palma F."/>
            <person name="Alfoldi J."/>
            <person name="Heiman D."/>
            <person name="Young S."/>
            <person name="Grabherr M."/>
            <person name="Johnson J."/>
            <person name="Lander E.S."/>
            <person name="Lindblad-Toh K."/>
        </authorList>
    </citation>
    <scope>NUCLEOTIDE SEQUENCE [LARGE SCALE GENOMIC DNA]</scope>
    <source>
        <strain evidence="11 12">JBL SC #1</strain>
    </source>
</reference>
<dbReference type="OrthoDB" id="9419562at2759"/>
<dbReference type="Gene3D" id="3.30.160.60">
    <property type="entry name" value="Classic Zinc Finger"/>
    <property type="match status" value="1"/>
</dbReference>
<feature type="domain" description="RING-type" evidence="8">
    <location>
        <begin position="16"/>
        <end position="60"/>
    </location>
</feature>
<dbReference type="eggNOG" id="KOG2177">
    <property type="taxonomic scope" value="Eukaryota"/>
</dbReference>
<name>G1KK72_ANOCA</name>
<dbReference type="InterPro" id="IPR003877">
    <property type="entry name" value="SPRY_dom"/>
</dbReference>
<dbReference type="Pfam" id="PF00643">
    <property type="entry name" value="zf-B_box"/>
    <property type="match status" value="1"/>
</dbReference>
<keyword evidence="2" id="KW-0528">Neurotoxin</keyword>
<proteinExistence type="inferred from homology"/>
<evidence type="ECO:0000256" key="4">
    <source>
        <dbReference type="ARBA" id="ARBA00022771"/>
    </source>
</evidence>
<dbReference type="SMART" id="SM00184">
    <property type="entry name" value="RING"/>
    <property type="match status" value="1"/>
</dbReference>
<dbReference type="PROSITE" id="PS50089">
    <property type="entry name" value="ZF_RING_2"/>
    <property type="match status" value="1"/>
</dbReference>
<dbReference type="Gene3D" id="2.60.120.920">
    <property type="match status" value="1"/>
</dbReference>
<reference evidence="11" key="2">
    <citation type="submission" date="2025-08" db="UniProtKB">
        <authorList>
            <consortium name="Ensembl"/>
        </authorList>
    </citation>
    <scope>IDENTIFICATION</scope>
</reference>
<evidence type="ECO:0000256" key="3">
    <source>
        <dbReference type="ARBA" id="ARBA00022723"/>
    </source>
</evidence>
<dbReference type="PROSITE" id="PS50188">
    <property type="entry name" value="B302_SPRY"/>
    <property type="match status" value="1"/>
</dbReference>
<dbReference type="PROSITE" id="PS50119">
    <property type="entry name" value="ZF_BBOX"/>
    <property type="match status" value="1"/>
</dbReference>
<organism evidence="11 12">
    <name type="scientific">Anolis carolinensis</name>
    <name type="common">Green anole</name>
    <name type="synonym">American chameleon</name>
    <dbReference type="NCBI Taxonomy" id="28377"/>
    <lineage>
        <taxon>Eukaryota</taxon>
        <taxon>Metazoa</taxon>
        <taxon>Chordata</taxon>
        <taxon>Craniata</taxon>
        <taxon>Vertebrata</taxon>
        <taxon>Euteleostomi</taxon>
        <taxon>Lepidosauria</taxon>
        <taxon>Squamata</taxon>
        <taxon>Bifurcata</taxon>
        <taxon>Unidentata</taxon>
        <taxon>Episquamata</taxon>
        <taxon>Toxicofera</taxon>
        <taxon>Iguania</taxon>
        <taxon>Dactyloidae</taxon>
        <taxon>Anolis</taxon>
    </lineage>
</organism>
<dbReference type="CDD" id="cd12888">
    <property type="entry name" value="SPRY_PRY_TRIM7_like"/>
    <property type="match status" value="1"/>
</dbReference>
<dbReference type="HOGENOM" id="CLU_013137_0_3_1"/>
<dbReference type="InterPro" id="IPR013320">
    <property type="entry name" value="ConA-like_dom_sf"/>
</dbReference>
<evidence type="ECO:0000259" key="10">
    <source>
        <dbReference type="PROSITE" id="PS50188"/>
    </source>
</evidence>
<dbReference type="Pfam" id="PF00622">
    <property type="entry name" value="SPRY"/>
    <property type="match status" value="1"/>
</dbReference>
<dbReference type="AlphaFoldDB" id="G1KK72"/>
<dbReference type="GO" id="GO:0008270">
    <property type="term" value="F:zinc ion binding"/>
    <property type="evidence" value="ECO:0007669"/>
    <property type="project" value="UniProtKB-KW"/>
</dbReference>
<dbReference type="GO" id="GO:0061630">
    <property type="term" value="F:ubiquitin protein ligase activity"/>
    <property type="evidence" value="ECO:0000318"/>
    <property type="project" value="GO_Central"/>
</dbReference>
<evidence type="ECO:0000256" key="7">
    <source>
        <dbReference type="PROSITE-ProRule" id="PRU00024"/>
    </source>
</evidence>
<dbReference type="GO" id="GO:0045087">
    <property type="term" value="P:innate immune response"/>
    <property type="evidence" value="ECO:0000318"/>
    <property type="project" value="GO_Central"/>
</dbReference>